<comment type="caution">
    <text evidence="1">The sequence shown here is derived from an EMBL/GenBank/DDBJ whole genome shotgun (WGS) entry which is preliminary data.</text>
</comment>
<sequence>MDEQKQAIDPKCDSSTHSSLWCYCAYSRWDMVLARVALDTANLYEEARLIVYIGAQKQKSREIEETETEAETDE</sequence>
<name>A0AA36M6Y3_CYLNA</name>
<dbReference type="EMBL" id="CATQJL010000305">
    <property type="protein sequence ID" value="CAJ0601444.1"/>
    <property type="molecule type" value="Genomic_DNA"/>
</dbReference>
<accession>A0AA36M6Y3</accession>
<keyword evidence="2" id="KW-1185">Reference proteome</keyword>
<proteinExistence type="predicted"/>
<protein>
    <submittedName>
        <fullName evidence="1">Uncharacterized protein</fullName>
    </submittedName>
</protein>
<dbReference type="AlphaFoldDB" id="A0AA36M6Y3"/>
<evidence type="ECO:0000313" key="2">
    <source>
        <dbReference type="Proteomes" id="UP001176961"/>
    </source>
</evidence>
<gene>
    <name evidence="1" type="ORF">CYNAS_LOCUS13427</name>
</gene>
<evidence type="ECO:0000313" key="1">
    <source>
        <dbReference type="EMBL" id="CAJ0601444.1"/>
    </source>
</evidence>
<organism evidence="1 2">
    <name type="scientific">Cylicocyclus nassatus</name>
    <name type="common">Nematode worm</name>
    <dbReference type="NCBI Taxonomy" id="53992"/>
    <lineage>
        <taxon>Eukaryota</taxon>
        <taxon>Metazoa</taxon>
        <taxon>Ecdysozoa</taxon>
        <taxon>Nematoda</taxon>
        <taxon>Chromadorea</taxon>
        <taxon>Rhabditida</taxon>
        <taxon>Rhabditina</taxon>
        <taxon>Rhabditomorpha</taxon>
        <taxon>Strongyloidea</taxon>
        <taxon>Strongylidae</taxon>
        <taxon>Cylicocyclus</taxon>
    </lineage>
</organism>
<reference evidence="1" key="1">
    <citation type="submission" date="2023-07" db="EMBL/GenBank/DDBJ databases">
        <authorList>
            <consortium name="CYATHOMIX"/>
        </authorList>
    </citation>
    <scope>NUCLEOTIDE SEQUENCE</scope>
    <source>
        <strain evidence="1">N/A</strain>
    </source>
</reference>
<dbReference type="Proteomes" id="UP001176961">
    <property type="component" value="Unassembled WGS sequence"/>
</dbReference>